<gene>
    <name evidence="2" type="ORF">CKO42_20390</name>
</gene>
<dbReference type="InterPro" id="IPR025330">
    <property type="entry name" value="DUF4236"/>
</dbReference>
<evidence type="ECO:0000259" key="1">
    <source>
        <dbReference type="Pfam" id="PF14020"/>
    </source>
</evidence>
<evidence type="ECO:0000313" key="2">
    <source>
        <dbReference type="EMBL" id="MBK1620746.1"/>
    </source>
</evidence>
<dbReference type="Gene3D" id="1.25.40.10">
    <property type="entry name" value="Tetratricopeptide repeat domain"/>
    <property type="match status" value="1"/>
</dbReference>
<proteinExistence type="predicted"/>
<dbReference type="InterPro" id="IPR011990">
    <property type="entry name" value="TPR-like_helical_dom_sf"/>
</dbReference>
<sequence length="396" mass="42990">MVAVAEPSCDAGCSIQCFICVGWMLSTSIRSCIVSAFDSRWLLQQAAQAIDKEAIMSFRFWRRVQLFPGVSLNLSKSGASLSLGPRGAKYTIGARGTCATVGLPGTGLFYTVQNLGRARQDRPRSTAPVTPTIPVQDRLSLGFFLRLVTSVDEQAFVAGLRALHSGDEAEALAQLESAPEQADAAWTAGLLRLKRHELEAAHALQRQATLGQLYAKYQVNATTSFSVTPGVTAHIGPRERGTRLALAEPHQLRDEHALAAEHLRLILAETPEDVVVKAALAELLLDVEPIPLANADQVVQLSAGLENETPVHAALLLYKARALRALGLHEVAVSTLTQAYRRKKDRPEDLLRQIRYERALAYADVGRRGDSGRELSAIYAEDPGFEDVAVRLGVRG</sequence>
<reference evidence="2 3" key="1">
    <citation type="journal article" date="2020" name="Microorganisms">
        <title>Osmotic Adaptation and Compatible Solute Biosynthesis of Phototrophic Bacteria as Revealed from Genome Analyses.</title>
        <authorList>
            <person name="Imhoff J.F."/>
            <person name="Rahn T."/>
            <person name="Kunzel S."/>
            <person name="Keller A."/>
            <person name="Neulinger S.C."/>
        </authorList>
    </citation>
    <scope>NUCLEOTIDE SEQUENCE [LARGE SCALE GENOMIC DNA]</scope>
    <source>
        <strain evidence="2 3">DSM 25653</strain>
    </source>
</reference>
<dbReference type="SUPFAM" id="SSF48452">
    <property type="entry name" value="TPR-like"/>
    <property type="match status" value="1"/>
</dbReference>
<organism evidence="2 3">
    <name type="scientific">Lamprobacter modestohalophilus</name>
    <dbReference type="NCBI Taxonomy" id="1064514"/>
    <lineage>
        <taxon>Bacteria</taxon>
        <taxon>Pseudomonadati</taxon>
        <taxon>Pseudomonadota</taxon>
        <taxon>Gammaproteobacteria</taxon>
        <taxon>Chromatiales</taxon>
        <taxon>Chromatiaceae</taxon>
        <taxon>Lamprobacter</taxon>
    </lineage>
</organism>
<keyword evidence="3" id="KW-1185">Reference proteome</keyword>
<dbReference type="AlphaFoldDB" id="A0A9X1B6C2"/>
<name>A0A9X1B6C2_9GAMM</name>
<protein>
    <recommendedName>
        <fullName evidence="1">DUF4236 domain-containing protein</fullName>
    </recommendedName>
</protein>
<dbReference type="Proteomes" id="UP001138768">
    <property type="component" value="Unassembled WGS sequence"/>
</dbReference>
<comment type="caution">
    <text evidence="2">The sequence shown here is derived from an EMBL/GenBank/DDBJ whole genome shotgun (WGS) entry which is preliminary data.</text>
</comment>
<dbReference type="Pfam" id="PF14020">
    <property type="entry name" value="DUF4236"/>
    <property type="match status" value="1"/>
</dbReference>
<dbReference type="EMBL" id="NRRY01000047">
    <property type="protein sequence ID" value="MBK1620746.1"/>
    <property type="molecule type" value="Genomic_DNA"/>
</dbReference>
<feature type="domain" description="DUF4236" evidence="1">
    <location>
        <begin position="58"/>
        <end position="111"/>
    </location>
</feature>
<evidence type="ECO:0000313" key="3">
    <source>
        <dbReference type="Proteomes" id="UP001138768"/>
    </source>
</evidence>
<accession>A0A9X1B6C2</accession>